<dbReference type="EMBL" id="SRLO01001003">
    <property type="protein sequence ID" value="TNN42913.1"/>
    <property type="molecule type" value="Genomic_DNA"/>
</dbReference>
<feature type="region of interest" description="Disordered" evidence="1">
    <location>
        <begin position="1"/>
        <end position="33"/>
    </location>
</feature>
<evidence type="ECO:0000313" key="3">
    <source>
        <dbReference type="Proteomes" id="UP000314294"/>
    </source>
</evidence>
<sequence>MTAAPATTAGVTAPSASTVSPLKSLLTSSMRSG</sequence>
<name>A0A4Z2FQ36_9TELE</name>
<organism evidence="2 3">
    <name type="scientific">Liparis tanakae</name>
    <name type="common">Tanaka's snailfish</name>
    <dbReference type="NCBI Taxonomy" id="230148"/>
    <lineage>
        <taxon>Eukaryota</taxon>
        <taxon>Metazoa</taxon>
        <taxon>Chordata</taxon>
        <taxon>Craniata</taxon>
        <taxon>Vertebrata</taxon>
        <taxon>Euteleostomi</taxon>
        <taxon>Actinopterygii</taxon>
        <taxon>Neopterygii</taxon>
        <taxon>Teleostei</taxon>
        <taxon>Neoteleostei</taxon>
        <taxon>Acanthomorphata</taxon>
        <taxon>Eupercaria</taxon>
        <taxon>Perciformes</taxon>
        <taxon>Cottioidei</taxon>
        <taxon>Cottales</taxon>
        <taxon>Liparidae</taxon>
        <taxon>Liparis</taxon>
    </lineage>
</organism>
<dbReference type="Proteomes" id="UP000314294">
    <property type="component" value="Unassembled WGS sequence"/>
</dbReference>
<comment type="caution">
    <text evidence="2">The sequence shown here is derived from an EMBL/GenBank/DDBJ whole genome shotgun (WGS) entry which is preliminary data.</text>
</comment>
<dbReference type="AlphaFoldDB" id="A0A4Z2FQ36"/>
<gene>
    <name evidence="2" type="ORF">EYF80_046886</name>
</gene>
<reference evidence="2 3" key="1">
    <citation type="submission" date="2019-03" db="EMBL/GenBank/DDBJ databases">
        <title>First draft genome of Liparis tanakae, snailfish: a comprehensive survey of snailfish specific genes.</title>
        <authorList>
            <person name="Kim W."/>
            <person name="Song I."/>
            <person name="Jeong J.-H."/>
            <person name="Kim D."/>
            <person name="Kim S."/>
            <person name="Ryu S."/>
            <person name="Song J.Y."/>
            <person name="Lee S.K."/>
        </authorList>
    </citation>
    <scope>NUCLEOTIDE SEQUENCE [LARGE SCALE GENOMIC DNA]</scope>
    <source>
        <tissue evidence="2">Muscle</tissue>
    </source>
</reference>
<evidence type="ECO:0000256" key="1">
    <source>
        <dbReference type="SAM" id="MobiDB-lite"/>
    </source>
</evidence>
<proteinExistence type="predicted"/>
<accession>A0A4Z2FQ36</accession>
<protein>
    <submittedName>
        <fullName evidence="2">Uncharacterized protein</fullName>
    </submittedName>
</protein>
<evidence type="ECO:0000313" key="2">
    <source>
        <dbReference type="EMBL" id="TNN42913.1"/>
    </source>
</evidence>
<feature type="compositionally biased region" description="Low complexity" evidence="1">
    <location>
        <begin position="1"/>
        <end position="20"/>
    </location>
</feature>
<keyword evidence="3" id="KW-1185">Reference proteome</keyword>